<proteinExistence type="predicted"/>
<reference evidence="1" key="2">
    <citation type="journal article" date="2015" name="Data Brief">
        <title>Shoot transcriptome of the giant reed, Arundo donax.</title>
        <authorList>
            <person name="Barrero R.A."/>
            <person name="Guerrero F.D."/>
            <person name="Moolhuijzen P."/>
            <person name="Goolsby J.A."/>
            <person name="Tidwell J."/>
            <person name="Bellgard S.E."/>
            <person name="Bellgard M.I."/>
        </authorList>
    </citation>
    <scope>NUCLEOTIDE SEQUENCE</scope>
    <source>
        <tissue evidence="1">Shoot tissue taken approximately 20 cm above the soil surface</tissue>
    </source>
</reference>
<evidence type="ECO:0000313" key="1">
    <source>
        <dbReference type="EMBL" id="JAD55568.1"/>
    </source>
</evidence>
<dbReference type="AlphaFoldDB" id="A0A0A9B0C3"/>
<accession>A0A0A9B0C3</accession>
<protein>
    <submittedName>
        <fullName evidence="1">Uncharacterized protein</fullName>
    </submittedName>
</protein>
<dbReference type="EMBL" id="GBRH01242327">
    <property type="protein sequence ID" value="JAD55568.1"/>
    <property type="molecule type" value="Transcribed_RNA"/>
</dbReference>
<sequence length="63" mass="7512">MCNLSCFTIIFYVMPDCSSLYSGAGNMFFWSLFHSRKKASFLSYVFNFRCYFKFVFMCISSCW</sequence>
<reference evidence="1" key="1">
    <citation type="submission" date="2014-09" db="EMBL/GenBank/DDBJ databases">
        <authorList>
            <person name="Magalhaes I.L.F."/>
            <person name="Oliveira U."/>
            <person name="Santos F.R."/>
            <person name="Vidigal T.H.D.A."/>
            <person name="Brescovit A.D."/>
            <person name="Santos A.J."/>
        </authorList>
    </citation>
    <scope>NUCLEOTIDE SEQUENCE</scope>
    <source>
        <tissue evidence="1">Shoot tissue taken approximately 20 cm above the soil surface</tissue>
    </source>
</reference>
<organism evidence="1">
    <name type="scientific">Arundo donax</name>
    <name type="common">Giant reed</name>
    <name type="synonym">Donax arundinaceus</name>
    <dbReference type="NCBI Taxonomy" id="35708"/>
    <lineage>
        <taxon>Eukaryota</taxon>
        <taxon>Viridiplantae</taxon>
        <taxon>Streptophyta</taxon>
        <taxon>Embryophyta</taxon>
        <taxon>Tracheophyta</taxon>
        <taxon>Spermatophyta</taxon>
        <taxon>Magnoliopsida</taxon>
        <taxon>Liliopsida</taxon>
        <taxon>Poales</taxon>
        <taxon>Poaceae</taxon>
        <taxon>PACMAD clade</taxon>
        <taxon>Arundinoideae</taxon>
        <taxon>Arundineae</taxon>
        <taxon>Arundo</taxon>
    </lineage>
</organism>
<name>A0A0A9B0C3_ARUDO</name>